<proteinExistence type="predicted"/>
<feature type="compositionally biased region" description="Basic residues" evidence="3">
    <location>
        <begin position="142"/>
        <end position="160"/>
    </location>
</feature>
<dbReference type="EMBL" id="SHKP01000006">
    <property type="protein sequence ID" value="RZT98034.1"/>
    <property type="molecule type" value="Genomic_DNA"/>
</dbReference>
<dbReference type="RefSeq" id="WP_130432414.1">
    <property type="nucleotide sequence ID" value="NZ_SHKP01000006.1"/>
</dbReference>
<dbReference type="SMART" id="SM01103">
    <property type="entry name" value="CRS1_YhbY"/>
    <property type="match status" value="1"/>
</dbReference>
<evidence type="ECO:0000256" key="1">
    <source>
        <dbReference type="ARBA" id="ARBA00022884"/>
    </source>
</evidence>
<feature type="domain" description="CRM" evidence="4">
    <location>
        <begin position="4"/>
        <end position="100"/>
    </location>
</feature>
<dbReference type="OrthoDB" id="9797519at2"/>
<reference evidence="5 6" key="1">
    <citation type="submission" date="2019-02" db="EMBL/GenBank/DDBJ databases">
        <title>Genomic Encyclopedia of Type Strains, Phase IV (KMG-IV): sequencing the most valuable type-strain genomes for metagenomic binning, comparative biology and taxonomic classification.</title>
        <authorList>
            <person name="Goeker M."/>
        </authorList>
    </citation>
    <scope>NUCLEOTIDE SEQUENCE [LARGE SCALE GENOMIC DNA]</scope>
    <source>
        <strain evidence="5 6">DSM 19570</strain>
    </source>
</reference>
<sequence>MTAIALTPAQRKVHRSDAHHLDPVVMIGADGLTPAVVKETNVALKAHGLIKLRVFSDDRPAREAMLAELADKLDAAPIQHIGKLLVLWRPIPPKEKVEDEKRKAGPRVVKVLKFSKSGNHRAQVKKLTILGNERLTPGGTVKRAKPARQVSAKKRSSSVE</sequence>
<keyword evidence="1 2" id="KW-0694">RNA-binding</keyword>
<dbReference type="InterPro" id="IPR051925">
    <property type="entry name" value="RNA-binding_domain"/>
</dbReference>
<dbReference type="SUPFAM" id="SSF75471">
    <property type="entry name" value="YhbY-like"/>
    <property type="match status" value="1"/>
</dbReference>
<name>A0A4Q7VP74_9BURK</name>
<evidence type="ECO:0000313" key="6">
    <source>
        <dbReference type="Proteomes" id="UP000293671"/>
    </source>
</evidence>
<comment type="caution">
    <text evidence="5">The sequence shown here is derived from an EMBL/GenBank/DDBJ whole genome shotgun (WGS) entry which is preliminary data.</text>
</comment>
<accession>A0A4Q7VP74</accession>
<dbReference type="PANTHER" id="PTHR40065">
    <property type="entry name" value="RNA-BINDING PROTEIN YHBY"/>
    <property type="match status" value="1"/>
</dbReference>
<protein>
    <submittedName>
        <fullName evidence="5">Putative YhbY family RNA-binding protein</fullName>
    </submittedName>
</protein>
<dbReference type="PANTHER" id="PTHR40065:SF3">
    <property type="entry name" value="RNA-BINDING PROTEIN YHBY"/>
    <property type="match status" value="1"/>
</dbReference>
<evidence type="ECO:0000256" key="2">
    <source>
        <dbReference type="PROSITE-ProRule" id="PRU00626"/>
    </source>
</evidence>
<dbReference type="PROSITE" id="PS51295">
    <property type="entry name" value="CRM"/>
    <property type="match status" value="1"/>
</dbReference>
<dbReference type="Pfam" id="PF01985">
    <property type="entry name" value="CRS1_YhbY"/>
    <property type="match status" value="1"/>
</dbReference>
<dbReference type="Gene3D" id="3.30.110.60">
    <property type="entry name" value="YhbY-like"/>
    <property type="match status" value="1"/>
</dbReference>
<dbReference type="GO" id="GO:0003723">
    <property type="term" value="F:RNA binding"/>
    <property type="evidence" value="ECO:0007669"/>
    <property type="project" value="UniProtKB-UniRule"/>
</dbReference>
<feature type="region of interest" description="Disordered" evidence="3">
    <location>
        <begin position="135"/>
        <end position="160"/>
    </location>
</feature>
<evidence type="ECO:0000256" key="3">
    <source>
        <dbReference type="SAM" id="MobiDB-lite"/>
    </source>
</evidence>
<evidence type="ECO:0000313" key="5">
    <source>
        <dbReference type="EMBL" id="RZT98034.1"/>
    </source>
</evidence>
<dbReference type="Proteomes" id="UP000293671">
    <property type="component" value="Unassembled WGS sequence"/>
</dbReference>
<dbReference type="InterPro" id="IPR001890">
    <property type="entry name" value="RNA-binding_CRM"/>
</dbReference>
<evidence type="ECO:0000259" key="4">
    <source>
        <dbReference type="PROSITE" id="PS51295"/>
    </source>
</evidence>
<organism evidence="5 6">
    <name type="scientific">Rivibacter subsaxonicus</name>
    <dbReference type="NCBI Taxonomy" id="457575"/>
    <lineage>
        <taxon>Bacteria</taxon>
        <taxon>Pseudomonadati</taxon>
        <taxon>Pseudomonadota</taxon>
        <taxon>Betaproteobacteria</taxon>
        <taxon>Burkholderiales</taxon>
        <taxon>Rivibacter</taxon>
    </lineage>
</organism>
<dbReference type="AlphaFoldDB" id="A0A4Q7VP74"/>
<dbReference type="InterPro" id="IPR035920">
    <property type="entry name" value="YhbY-like_sf"/>
</dbReference>
<gene>
    <name evidence="5" type="ORF">EV670_2436</name>
</gene>
<keyword evidence="6" id="KW-1185">Reference proteome</keyword>